<dbReference type="InterPro" id="IPR010182">
    <property type="entry name" value="ArgE/DapE"/>
</dbReference>
<dbReference type="EMBL" id="DQVW01000116">
    <property type="protein sequence ID" value="HIQ33019.1"/>
    <property type="molecule type" value="Genomic_DNA"/>
</dbReference>
<dbReference type="InterPro" id="IPR036264">
    <property type="entry name" value="Bact_exopeptidase_dim_dom"/>
</dbReference>
<keyword evidence="5 9" id="KW-0378">Hydrolase</keyword>
<dbReference type="GO" id="GO:0016787">
    <property type="term" value="F:hydrolase activity"/>
    <property type="evidence" value="ECO:0007669"/>
    <property type="project" value="UniProtKB-KW"/>
</dbReference>
<protein>
    <submittedName>
        <fullName evidence="9">M20 family metallo-hydrolase</fullName>
    </submittedName>
</protein>
<dbReference type="InterPro" id="IPR002933">
    <property type="entry name" value="Peptidase_M20"/>
</dbReference>
<evidence type="ECO:0000313" key="10">
    <source>
        <dbReference type="Proteomes" id="UP000623215"/>
    </source>
</evidence>
<dbReference type="AlphaFoldDB" id="A0A833A2C3"/>
<dbReference type="Pfam" id="PF07687">
    <property type="entry name" value="M20_dimer"/>
    <property type="match status" value="1"/>
</dbReference>
<accession>A0A833A2C3</accession>
<name>A0A833A2C3_9EURY</name>
<gene>
    <name evidence="9" type="ORF">EYH55_06035</name>
</gene>
<dbReference type="Gene3D" id="3.40.630.10">
    <property type="entry name" value="Zn peptidases"/>
    <property type="match status" value="2"/>
</dbReference>
<dbReference type="Proteomes" id="UP000623215">
    <property type="component" value="Unassembled WGS sequence"/>
</dbReference>
<evidence type="ECO:0000256" key="5">
    <source>
        <dbReference type="ARBA" id="ARBA00022801"/>
    </source>
</evidence>
<reference evidence="9" key="1">
    <citation type="journal article" date="2020" name="ISME J.">
        <title>Gammaproteobacteria mediating utilization of methyl-, sulfur- and petroleum organic compounds in deep ocean hydrothermal plumes.</title>
        <authorList>
            <person name="Zhou Z."/>
            <person name="Liu Y."/>
            <person name="Pan J."/>
            <person name="Cron B.R."/>
            <person name="Toner B.M."/>
            <person name="Anantharaman K."/>
            <person name="Breier J.A."/>
            <person name="Dick G.J."/>
            <person name="Li M."/>
        </authorList>
    </citation>
    <scope>NUCLEOTIDE SEQUENCE</scope>
    <source>
        <strain evidence="9">SZUA-1534</strain>
    </source>
</reference>
<dbReference type="Pfam" id="PF01546">
    <property type="entry name" value="Peptidase_M20"/>
    <property type="match status" value="1"/>
</dbReference>
<evidence type="ECO:0000256" key="2">
    <source>
        <dbReference type="ARBA" id="ARBA00001947"/>
    </source>
</evidence>
<organism evidence="9 10">
    <name type="scientific">Methanothermococcus okinawensis</name>
    <dbReference type="NCBI Taxonomy" id="155863"/>
    <lineage>
        <taxon>Archaea</taxon>
        <taxon>Methanobacteriati</taxon>
        <taxon>Methanobacteriota</taxon>
        <taxon>Methanomada group</taxon>
        <taxon>Methanococci</taxon>
        <taxon>Methanococcales</taxon>
        <taxon>Methanococcaceae</taxon>
        <taxon>Methanothermococcus</taxon>
    </lineage>
</organism>
<dbReference type="NCBIfam" id="NF010589">
    <property type="entry name" value="PRK13983.1"/>
    <property type="match status" value="1"/>
</dbReference>
<evidence type="ECO:0000256" key="6">
    <source>
        <dbReference type="ARBA" id="ARBA00022833"/>
    </source>
</evidence>
<evidence type="ECO:0000256" key="4">
    <source>
        <dbReference type="ARBA" id="ARBA00022723"/>
    </source>
</evidence>
<comment type="cofactor">
    <cofactor evidence="2">
        <name>Zn(2+)</name>
        <dbReference type="ChEBI" id="CHEBI:29105"/>
    </cofactor>
</comment>
<sequence length="418" mass="48379">MDRDLFKETVEIASDLIRIKSVNPAFGGTGEKEKGDYVLNKLREYIERYRIKNCHIANYETVDERGIVRPNIVAKFDFKRERTLHIISHLDTVPEGELSLWESPPYEPRIKDGRIYGRGSEDNHKGIVSSLILLKMIFESKNFNPKYNLSLIFLSDEECGSRYGIQHLLKYEEEVFSREDLIIVPDFGTPEGNYVEIAEKGILWLKFKIRGKQCHGSTPDRGINANILSANFIRDLYTRLYSKYSRVDPLFSPPYSTFEPTMIVNNVENVNTIPGYIEFTLDCRILPDYKLEEVLRDVEEFIEDFRKNLERYLMHYDRASIDEVSIDYEVLQRGDPSKTPEDSEIVLELGRAIKKVLNKEPILCGMGGGTIGAFLRHRGYDTVVWGIGEGTAHQPNEHMKIEDMIKMAEIYYHVLNNE</sequence>
<comment type="similarity">
    <text evidence="3">Belongs to the peptidase M20A family.</text>
</comment>
<dbReference type="Gene3D" id="3.30.70.360">
    <property type="match status" value="1"/>
</dbReference>
<feature type="domain" description="Peptidase M20 dimerisation" evidence="8">
    <location>
        <begin position="197"/>
        <end position="304"/>
    </location>
</feature>
<dbReference type="PANTHER" id="PTHR43808:SF32">
    <property type="entry name" value="ARGE_DAPE-RELATED DEACYLASE"/>
    <property type="match status" value="1"/>
</dbReference>
<dbReference type="PANTHER" id="PTHR43808">
    <property type="entry name" value="ACETYLORNITHINE DEACETYLASE"/>
    <property type="match status" value="1"/>
</dbReference>
<dbReference type="SUPFAM" id="SSF53187">
    <property type="entry name" value="Zn-dependent exopeptidases"/>
    <property type="match status" value="1"/>
</dbReference>
<evidence type="ECO:0000259" key="8">
    <source>
        <dbReference type="Pfam" id="PF07687"/>
    </source>
</evidence>
<dbReference type="InterPro" id="IPR050072">
    <property type="entry name" value="Peptidase_M20A"/>
</dbReference>
<proteinExistence type="inferred from homology"/>
<evidence type="ECO:0000313" key="9">
    <source>
        <dbReference type="EMBL" id="HIQ33019.1"/>
    </source>
</evidence>
<evidence type="ECO:0000256" key="1">
    <source>
        <dbReference type="ARBA" id="ARBA00001941"/>
    </source>
</evidence>
<dbReference type="GO" id="GO:0046872">
    <property type="term" value="F:metal ion binding"/>
    <property type="evidence" value="ECO:0007669"/>
    <property type="project" value="UniProtKB-KW"/>
</dbReference>
<dbReference type="NCBIfam" id="TIGR01910">
    <property type="entry name" value="DapE-ArgE"/>
    <property type="match status" value="1"/>
</dbReference>
<evidence type="ECO:0000256" key="7">
    <source>
        <dbReference type="ARBA" id="ARBA00023285"/>
    </source>
</evidence>
<dbReference type="SUPFAM" id="SSF55031">
    <property type="entry name" value="Bacterial exopeptidase dimerisation domain"/>
    <property type="match status" value="1"/>
</dbReference>
<dbReference type="InterPro" id="IPR011650">
    <property type="entry name" value="Peptidase_M20_dimer"/>
</dbReference>
<keyword evidence="4" id="KW-0479">Metal-binding</keyword>
<evidence type="ECO:0000256" key="3">
    <source>
        <dbReference type="ARBA" id="ARBA00006247"/>
    </source>
</evidence>
<comment type="caution">
    <text evidence="9">The sequence shown here is derived from an EMBL/GenBank/DDBJ whole genome shotgun (WGS) entry which is preliminary data.</text>
</comment>
<keyword evidence="6" id="KW-0862">Zinc</keyword>
<keyword evidence="7" id="KW-0170">Cobalt</keyword>
<comment type="cofactor">
    <cofactor evidence="1">
        <name>Co(2+)</name>
        <dbReference type="ChEBI" id="CHEBI:48828"/>
    </cofactor>
</comment>